<protein>
    <submittedName>
        <fullName evidence="1">Uncharacterized protein</fullName>
    </submittedName>
</protein>
<dbReference type="Proteomes" id="UP001152888">
    <property type="component" value="Unassembled WGS sequence"/>
</dbReference>
<dbReference type="EMBL" id="CAKOFQ010006963">
    <property type="protein sequence ID" value="CAH1984787.1"/>
    <property type="molecule type" value="Genomic_DNA"/>
</dbReference>
<organism evidence="1 2">
    <name type="scientific">Acanthoscelides obtectus</name>
    <name type="common">Bean weevil</name>
    <name type="synonym">Bruchus obtectus</name>
    <dbReference type="NCBI Taxonomy" id="200917"/>
    <lineage>
        <taxon>Eukaryota</taxon>
        <taxon>Metazoa</taxon>
        <taxon>Ecdysozoa</taxon>
        <taxon>Arthropoda</taxon>
        <taxon>Hexapoda</taxon>
        <taxon>Insecta</taxon>
        <taxon>Pterygota</taxon>
        <taxon>Neoptera</taxon>
        <taxon>Endopterygota</taxon>
        <taxon>Coleoptera</taxon>
        <taxon>Polyphaga</taxon>
        <taxon>Cucujiformia</taxon>
        <taxon>Chrysomeloidea</taxon>
        <taxon>Chrysomelidae</taxon>
        <taxon>Bruchinae</taxon>
        <taxon>Bruchini</taxon>
        <taxon>Acanthoscelides</taxon>
    </lineage>
</organism>
<name>A0A9P0L1S1_ACAOB</name>
<proteinExistence type="predicted"/>
<evidence type="ECO:0000313" key="1">
    <source>
        <dbReference type="EMBL" id="CAH1984787.1"/>
    </source>
</evidence>
<reference evidence="1" key="1">
    <citation type="submission" date="2022-03" db="EMBL/GenBank/DDBJ databases">
        <authorList>
            <person name="Sayadi A."/>
        </authorList>
    </citation>
    <scope>NUCLEOTIDE SEQUENCE</scope>
</reference>
<comment type="caution">
    <text evidence="1">The sequence shown here is derived from an EMBL/GenBank/DDBJ whole genome shotgun (WGS) entry which is preliminary data.</text>
</comment>
<keyword evidence="2" id="KW-1185">Reference proteome</keyword>
<gene>
    <name evidence="1" type="ORF">ACAOBT_LOCUS16315</name>
</gene>
<sequence length="59" mass="6917">MYRSEGGKMASRAQKILNLVREQEKTKSALEELDNTVQTDSKQLYQQYQAPYQKDMMNT</sequence>
<dbReference type="AlphaFoldDB" id="A0A9P0L1S1"/>
<evidence type="ECO:0000313" key="2">
    <source>
        <dbReference type="Proteomes" id="UP001152888"/>
    </source>
</evidence>
<accession>A0A9P0L1S1</accession>